<keyword evidence="2" id="KW-1185">Reference proteome</keyword>
<gene>
    <name evidence="1" type="ORF">ACFOSS_07800</name>
</gene>
<evidence type="ECO:0000313" key="1">
    <source>
        <dbReference type="EMBL" id="MFC3913363.1"/>
    </source>
</evidence>
<name>A0ABV8CMZ7_9GAMM</name>
<protein>
    <submittedName>
        <fullName evidence="1">Uncharacterized protein</fullName>
    </submittedName>
</protein>
<dbReference type="RefSeq" id="WP_377151655.1">
    <property type="nucleotide sequence ID" value="NZ_JBHSAF010000007.1"/>
</dbReference>
<dbReference type="EMBL" id="JBHSAF010000007">
    <property type="protein sequence ID" value="MFC3913363.1"/>
    <property type="molecule type" value="Genomic_DNA"/>
</dbReference>
<dbReference type="Proteomes" id="UP001595692">
    <property type="component" value="Unassembled WGS sequence"/>
</dbReference>
<comment type="caution">
    <text evidence="1">The sequence shown here is derived from an EMBL/GenBank/DDBJ whole genome shotgun (WGS) entry which is preliminary data.</text>
</comment>
<accession>A0ABV8CMZ7</accession>
<reference evidence="2" key="1">
    <citation type="journal article" date="2019" name="Int. J. Syst. Evol. Microbiol.">
        <title>The Global Catalogue of Microorganisms (GCM) 10K type strain sequencing project: providing services to taxonomists for standard genome sequencing and annotation.</title>
        <authorList>
            <consortium name="The Broad Institute Genomics Platform"/>
            <consortium name="The Broad Institute Genome Sequencing Center for Infectious Disease"/>
            <person name="Wu L."/>
            <person name="Ma J."/>
        </authorList>
    </citation>
    <scope>NUCLEOTIDE SEQUENCE [LARGE SCALE GENOMIC DNA]</scope>
    <source>
        <strain evidence="2">CCUG 54939</strain>
    </source>
</reference>
<proteinExistence type="predicted"/>
<sequence>METTLHNFLPAIELLMCHLGKSFDEACDELGLSTEEKELLVQQLAASARE</sequence>
<organism evidence="1 2">
    <name type="scientific">Pseudaeromonas sharmana</name>
    <dbReference type="NCBI Taxonomy" id="328412"/>
    <lineage>
        <taxon>Bacteria</taxon>
        <taxon>Pseudomonadati</taxon>
        <taxon>Pseudomonadota</taxon>
        <taxon>Gammaproteobacteria</taxon>
        <taxon>Aeromonadales</taxon>
        <taxon>Aeromonadaceae</taxon>
        <taxon>Pseudaeromonas</taxon>
    </lineage>
</organism>
<evidence type="ECO:0000313" key="2">
    <source>
        <dbReference type="Proteomes" id="UP001595692"/>
    </source>
</evidence>